<dbReference type="GeneID" id="96007750"/>
<evidence type="ECO:0000256" key="1">
    <source>
        <dbReference type="ARBA" id="ARBA00014912"/>
    </source>
</evidence>
<feature type="domain" description="Cyclin C-terminal" evidence="5">
    <location>
        <begin position="182"/>
        <end position="306"/>
    </location>
</feature>
<sequence length="385" mass="43172">MTQQPPPEVRALTEDDIYRTSSQFRVWSFSPERLAELRAKTHQIAVERIERQRTQGTNGAIQGQEDGRQDGEKPEYLTEEEELRLVQRYCDMIRATNDHLNWPANVKATAIQYLRRFYLSNSPLTYPPKEIYKTALYLANKAESNGWAVSAYAHRISAKPEEILACEYKVMQALRFTLDVRQPNRGLKGVMMELDNLVEGRPDTQLKAEVESLAPPEDGAKTSWVPGSSVRERVQLAYSAARGVLDSPALLTDAYFLYTPSQIVFAALQIADPPLAEWYLSKKVPAASPIRPKVLVTVRSCAEMLSSFSADSVLTKDERAALETKLERCRDPSTRDLVKSHLAKQRGEGANDEAKAAKKKLQREQSLKEGEDLFGPSIGSANGTK</sequence>
<organism evidence="6 7">
    <name type="scientific">Cladosporium halotolerans</name>
    <dbReference type="NCBI Taxonomy" id="1052096"/>
    <lineage>
        <taxon>Eukaryota</taxon>
        <taxon>Fungi</taxon>
        <taxon>Dikarya</taxon>
        <taxon>Ascomycota</taxon>
        <taxon>Pezizomycotina</taxon>
        <taxon>Dothideomycetes</taxon>
        <taxon>Dothideomycetidae</taxon>
        <taxon>Cladosporiales</taxon>
        <taxon>Cladosporiaceae</taxon>
        <taxon>Cladosporium</taxon>
    </lineage>
</organism>
<dbReference type="CDD" id="cd20524">
    <property type="entry name" value="CYCLIN_CCNH_rpt1"/>
    <property type="match status" value="1"/>
</dbReference>
<dbReference type="CDD" id="cd20525">
    <property type="entry name" value="CYCLIN_CCNH_rpt2"/>
    <property type="match status" value="1"/>
</dbReference>
<dbReference type="GO" id="GO:0006357">
    <property type="term" value="P:regulation of transcription by RNA polymerase II"/>
    <property type="evidence" value="ECO:0007669"/>
    <property type="project" value="InterPro"/>
</dbReference>
<reference evidence="6 7" key="1">
    <citation type="journal article" date="2020" name="Microbiol. Resour. Announc.">
        <title>Draft Genome Sequence of a Cladosporium Species Isolated from the Mesophotic Ascidian Didemnum maculosum.</title>
        <authorList>
            <person name="Gioti A."/>
            <person name="Siaperas R."/>
            <person name="Nikolaivits E."/>
            <person name="Le Goff G."/>
            <person name="Ouazzani J."/>
            <person name="Kotoulas G."/>
            <person name="Topakas E."/>
        </authorList>
    </citation>
    <scope>NUCLEOTIDE SEQUENCE [LARGE SCALE GENOMIC DNA]</scope>
    <source>
        <strain evidence="6 7">TM138-S3</strain>
    </source>
</reference>
<dbReference type="InterPro" id="IPR006671">
    <property type="entry name" value="Cyclin_N"/>
</dbReference>
<dbReference type="InterPro" id="IPR031658">
    <property type="entry name" value="Cyclin_C_2"/>
</dbReference>
<dbReference type="RefSeq" id="XP_069227508.1">
    <property type="nucleotide sequence ID" value="XM_069374912.1"/>
</dbReference>
<protein>
    <recommendedName>
        <fullName evidence="1">RNA polymerase II holoenzyme cyclin-like subunit</fullName>
    </recommendedName>
</protein>
<keyword evidence="2" id="KW-0195">Cyclin</keyword>
<feature type="region of interest" description="Disordered" evidence="3">
    <location>
        <begin position="49"/>
        <end position="75"/>
    </location>
</feature>
<keyword evidence="7" id="KW-1185">Reference proteome</keyword>
<dbReference type="AlphaFoldDB" id="A0AB34KJZ3"/>
<evidence type="ECO:0000259" key="4">
    <source>
        <dbReference type="Pfam" id="PF00134"/>
    </source>
</evidence>
<dbReference type="InterPro" id="IPR036915">
    <property type="entry name" value="Cyclin-like_sf"/>
</dbReference>
<dbReference type="Gene3D" id="1.10.472.10">
    <property type="entry name" value="Cyclin-like"/>
    <property type="match status" value="2"/>
</dbReference>
<feature type="compositionally biased region" description="Basic and acidic residues" evidence="3">
    <location>
        <begin position="65"/>
        <end position="75"/>
    </location>
</feature>
<proteinExistence type="predicted"/>
<feature type="region of interest" description="Disordered" evidence="3">
    <location>
        <begin position="333"/>
        <end position="385"/>
    </location>
</feature>
<evidence type="ECO:0000259" key="5">
    <source>
        <dbReference type="Pfam" id="PF16899"/>
    </source>
</evidence>
<feature type="compositionally biased region" description="Basic and acidic residues" evidence="3">
    <location>
        <begin position="333"/>
        <end position="371"/>
    </location>
</feature>
<name>A0AB34KJZ3_9PEZI</name>
<comment type="caution">
    <text evidence="6">The sequence shown here is derived from an EMBL/GenBank/DDBJ whole genome shotgun (WGS) entry which is preliminary data.</text>
</comment>
<dbReference type="PANTHER" id="PTHR10026">
    <property type="entry name" value="CYCLIN"/>
    <property type="match status" value="1"/>
</dbReference>
<gene>
    <name evidence="6" type="ORF">WHR41_06307</name>
</gene>
<dbReference type="Pfam" id="PF00134">
    <property type="entry name" value="Cyclin_N"/>
    <property type="match status" value="1"/>
</dbReference>
<evidence type="ECO:0000313" key="6">
    <source>
        <dbReference type="EMBL" id="KAL1584402.1"/>
    </source>
</evidence>
<dbReference type="EMBL" id="JAAQHG020000026">
    <property type="protein sequence ID" value="KAL1584402.1"/>
    <property type="molecule type" value="Genomic_DNA"/>
</dbReference>
<dbReference type="Pfam" id="PF16899">
    <property type="entry name" value="Cyclin_C_2"/>
    <property type="match status" value="1"/>
</dbReference>
<evidence type="ECO:0000256" key="3">
    <source>
        <dbReference type="SAM" id="MobiDB-lite"/>
    </source>
</evidence>
<dbReference type="SUPFAM" id="SSF47954">
    <property type="entry name" value="Cyclin-like"/>
    <property type="match status" value="2"/>
</dbReference>
<dbReference type="GO" id="GO:0016538">
    <property type="term" value="F:cyclin-dependent protein serine/threonine kinase regulator activity"/>
    <property type="evidence" value="ECO:0007669"/>
    <property type="project" value="InterPro"/>
</dbReference>
<feature type="domain" description="Cyclin N-terminal" evidence="4">
    <location>
        <begin position="72"/>
        <end position="178"/>
    </location>
</feature>
<dbReference type="Proteomes" id="UP000803884">
    <property type="component" value="Unassembled WGS sequence"/>
</dbReference>
<evidence type="ECO:0000256" key="2">
    <source>
        <dbReference type="ARBA" id="ARBA00023127"/>
    </source>
</evidence>
<accession>A0AB34KJZ3</accession>
<evidence type="ECO:0000313" key="7">
    <source>
        <dbReference type="Proteomes" id="UP000803884"/>
    </source>
</evidence>
<dbReference type="InterPro" id="IPR043198">
    <property type="entry name" value="Cyclin/Ssn8"/>
</dbReference>